<reference evidence="1" key="1">
    <citation type="submission" date="2020-06" db="EMBL/GenBank/DDBJ databases">
        <authorList>
            <consortium name="Plant Systems Biology data submission"/>
        </authorList>
    </citation>
    <scope>NUCLEOTIDE SEQUENCE</scope>
    <source>
        <strain evidence="1">D6</strain>
    </source>
</reference>
<sequence>MDGLEDQAEAGLRRNLDQLYTHETVQIKHSSRDSVITHFCQALSNPTSPLVVRKLALRSGISSVGLQLLQTTLFKMRREGNVLMEELEFVCLQDTNTLLAAILCCRLAGITRLSLKNYNARILRINRDTISETIRSGLTMTDHPSVPVLEGDNDNQDGNVGENLEGQNPRNTIVELDYLEIANYPIGVDGAQILQEAVSSLKTLKLVDCDLRSDSANCIAKIIRTSPSLEKLDLSYNRHYLGSPITREMTVKTLVQKGLKHNLSLLFLEMRKHDGSSNSSRALDLSKINQQLDINRFLRRNTVDQPRDLLALPPSLWPVLLARVSAKPAALHLFLQDTVAALFAR</sequence>
<evidence type="ECO:0000313" key="2">
    <source>
        <dbReference type="Proteomes" id="UP001153069"/>
    </source>
</evidence>
<organism evidence="1 2">
    <name type="scientific">Seminavis robusta</name>
    <dbReference type="NCBI Taxonomy" id="568900"/>
    <lineage>
        <taxon>Eukaryota</taxon>
        <taxon>Sar</taxon>
        <taxon>Stramenopiles</taxon>
        <taxon>Ochrophyta</taxon>
        <taxon>Bacillariophyta</taxon>
        <taxon>Bacillariophyceae</taxon>
        <taxon>Bacillariophycidae</taxon>
        <taxon>Naviculales</taxon>
        <taxon>Naviculaceae</taxon>
        <taxon>Seminavis</taxon>
    </lineage>
</organism>
<accession>A0A9N8H9R7</accession>
<dbReference type="SUPFAM" id="SSF52047">
    <property type="entry name" value="RNI-like"/>
    <property type="match status" value="1"/>
</dbReference>
<evidence type="ECO:0000313" key="1">
    <source>
        <dbReference type="EMBL" id="CAB9507008.1"/>
    </source>
</evidence>
<dbReference type="AlphaFoldDB" id="A0A9N8H9R7"/>
<dbReference type="InterPro" id="IPR032675">
    <property type="entry name" value="LRR_dom_sf"/>
</dbReference>
<gene>
    <name evidence="1" type="ORF">SEMRO_288_G108890.1</name>
</gene>
<name>A0A9N8H9R7_9STRA</name>
<protein>
    <submittedName>
        <fullName evidence="1">Uncharacterized protein</fullName>
    </submittedName>
</protein>
<dbReference type="Proteomes" id="UP001153069">
    <property type="component" value="Unassembled WGS sequence"/>
</dbReference>
<proteinExistence type="predicted"/>
<dbReference type="Gene3D" id="3.80.10.10">
    <property type="entry name" value="Ribonuclease Inhibitor"/>
    <property type="match status" value="1"/>
</dbReference>
<keyword evidence="2" id="KW-1185">Reference proteome</keyword>
<dbReference type="EMBL" id="CAICTM010000287">
    <property type="protein sequence ID" value="CAB9507008.1"/>
    <property type="molecule type" value="Genomic_DNA"/>
</dbReference>
<comment type="caution">
    <text evidence="1">The sequence shown here is derived from an EMBL/GenBank/DDBJ whole genome shotgun (WGS) entry which is preliminary data.</text>
</comment>
<dbReference type="OrthoDB" id="1394818at2759"/>